<proteinExistence type="predicted"/>
<sequence>MTTTTTSLSPSADISSLTSSIRWATDYLSDEDEIVWSLSSSAILSSSPPLNSPLSETADFVLVSRIDTSPATVTTTAAAALNGSTISDTIAKEMAALSLSPTPQPHRRTDLSPVPKPAPAPLKESSSTANKGGGRKATIHHPLLTNNTLRRVRPRCRGLDEGKQRRKRGLLHPHHLQVASLPLTPRRHCPSRNRLGPRQLCQNQRSAYKRKMPPPSSVLPDPPTAKGAEKSSTGLGLRSIVYDLVTGLMARAAAMSSPAINAATTTGTTTTTGYQEAHKYMTSCVQPFPSLIRHRLIS</sequence>
<dbReference type="Proteomes" id="UP001203297">
    <property type="component" value="Unassembled WGS sequence"/>
</dbReference>
<keyword evidence="3" id="KW-1185">Reference proteome</keyword>
<evidence type="ECO:0000313" key="3">
    <source>
        <dbReference type="Proteomes" id="UP001203297"/>
    </source>
</evidence>
<accession>A0AAD4M821</accession>
<protein>
    <submittedName>
        <fullName evidence="2">Uncharacterized protein</fullName>
    </submittedName>
</protein>
<evidence type="ECO:0000256" key="1">
    <source>
        <dbReference type="SAM" id="MobiDB-lite"/>
    </source>
</evidence>
<name>A0AAD4M821_9AGAM</name>
<reference evidence="2" key="1">
    <citation type="journal article" date="2022" name="New Phytol.">
        <title>Evolutionary transition to the ectomycorrhizal habit in the genomes of a hyperdiverse lineage of mushroom-forming fungi.</title>
        <authorList>
            <person name="Looney B."/>
            <person name="Miyauchi S."/>
            <person name="Morin E."/>
            <person name="Drula E."/>
            <person name="Courty P.E."/>
            <person name="Kohler A."/>
            <person name="Kuo A."/>
            <person name="LaButti K."/>
            <person name="Pangilinan J."/>
            <person name="Lipzen A."/>
            <person name="Riley R."/>
            <person name="Andreopoulos W."/>
            <person name="He G."/>
            <person name="Johnson J."/>
            <person name="Nolan M."/>
            <person name="Tritt A."/>
            <person name="Barry K.W."/>
            <person name="Grigoriev I.V."/>
            <person name="Nagy L.G."/>
            <person name="Hibbett D."/>
            <person name="Henrissat B."/>
            <person name="Matheny P.B."/>
            <person name="Labbe J."/>
            <person name="Martin F.M."/>
        </authorList>
    </citation>
    <scope>NUCLEOTIDE SEQUENCE</scope>
    <source>
        <strain evidence="2">BPL690</strain>
    </source>
</reference>
<dbReference type="EMBL" id="WTXG01000009">
    <property type="protein sequence ID" value="KAI0303366.1"/>
    <property type="molecule type" value="Genomic_DNA"/>
</dbReference>
<organism evidence="2 3">
    <name type="scientific">Multifurca ochricompacta</name>
    <dbReference type="NCBI Taxonomy" id="376703"/>
    <lineage>
        <taxon>Eukaryota</taxon>
        <taxon>Fungi</taxon>
        <taxon>Dikarya</taxon>
        <taxon>Basidiomycota</taxon>
        <taxon>Agaricomycotina</taxon>
        <taxon>Agaricomycetes</taxon>
        <taxon>Russulales</taxon>
        <taxon>Russulaceae</taxon>
        <taxon>Multifurca</taxon>
    </lineage>
</organism>
<gene>
    <name evidence="2" type="ORF">B0F90DRAFT_1364587</name>
</gene>
<feature type="compositionally biased region" description="Basic residues" evidence="1">
    <location>
        <begin position="164"/>
        <end position="175"/>
    </location>
</feature>
<dbReference type="AlphaFoldDB" id="A0AAD4M821"/>
<evidence type="ECO:0000313" key="2">
    <source>
        <dbReference type="EMBL" id="KAI0303366.1"/>
    </source>
</evidence>
<feature type="region of interest" description="Disordered" evidence="1">
    <location>
        <begin position="99"/>
        <end position="232"/>
    </location>
</feature>
<comment type="caution">
    <text evidence="2">The sequence shown here is derived from an EMBL/GenBank/DDBJ whole genome shotgun (WGS) entry which is preliminary data.</text>
</comment>
<feature type="compositionally biased region" description="Pro residues" evidence="1">
    <location>
        <begin position="213"/>
        <end position="223"/>
    </location>
</feature>